<dbReference type="Proteomes" id="UP000887568">
    <property type="component" value="Unplaced"/>
</dbReference>
<evidence type="ECO:0000256" key="1">
    <source>
        <dbReference type="ARBA" id="ARBA00023054"/>
    </source>
</evidence>
<feature type="coiled-coil region" evidence="2">
    <location>
        <begin position="99"/>
        <end position="133"/>
    </location>
</feature>
<keyword evidence="3" id="KW-0812">Transmembrane</keyword>
<keyword evidence="1 2" id="KW-0175">Coiled coil</keyword>
<keyword evidence="3" id="KW-1133">Transmembrane helix</keyword>
<evidence type="ECO:0000256" key="2">
    <source>
        <dbReference type="SAM" id="Coils"/>
    </source>
</evidence>
<evidence type="ECO:0000256" key="3">
    <source>
        <dbReference type="SAM" id="Phobius"/>
    </source>
</evidence>
<keyword evidence="3" id="KW-0472">Membrane</keyword>
<reference evidence="5" key="1">
    <citation type="submission" date="2022-11" db="UniProtKB">
        <authorList>
            <consortium name="EnsemblMetazoa"/>
        </authorList>
    </citation>
    <scope>IDENTIFICATION</scope>
</reference>
<name>A0A913ZU58_PATMI</name>
<dbReference type="RefSeq" id="XP_038054611.1">
    <property type="nucleotide sequence ID" value="XM_038198683.1"/>
</dbReference>
<sequence>MYLLLHEHYSELQAQHTEVVRTSDEQRQLISKLEKDLLSVNTLSTMYVRGEGEGQATPSSTEAGFAAEAVRETVPLGKSVSDNNQGAAESLLPIVSSQRERFRLRNQELEAENRQHQQQVNILKEETDKLRTDNIKLYEKIRFLQSYKKSKGSTGPDDTESRYSTQYEQRLDPFNSFSRKEKQRKYMNLSPFDKATLNMGRLVLSNKIARMIAFFYVIILHLLVFLVLYKMAYTSACKRDSAADCYHQFQEHMNHFHPGDKVPADMLDGLGHG</sequence>
<accession>A0A913ZU58</accession>
<proteinExistence type="predicted"/>
<dbReference type="PANTHER" id="PTHR14043">
    <property type="entry name" value="CCAAT DISPLACEMENT PROTEIN-RELATED"/>
    <property type="match status" value="1"/>
</dbReference>
<dbReference type="EnsemblMetazoa" id="XM_038198683.1">
    <property type="protein sequence ID" value="XP_038054611.1"/>
    <property type="gene ID" value="LOC119726825"/>
</dbReference>
<dbReference type="InterPro" id="IPR012955">
    <property type="entry name" value="CASP_C"/>
</dbReference>
<dbReference type="PANTHER" id="PTHR14043:SF17">
    <property type="entry name" value="PROTEIN CASP"/>
    <property type="match status" value="1"/>
</dbReference>
<dbReference type="OMA" id="ESRYQSQ"/>
<dbReference type="GO" id="GO:0006891">
    <property type="term" value="P:intra-Golgi vesicle-mediated transport"/>
    <property type="evidence" value="ECO:0007669"/>
    <property type="project" value="InterPro"/>
</dbReference>
<dbReference type="GeneID" id="119726825"/>
<evidence type="ECO:0000313" key="5">
    <source>
        <dbReference type="EnsemblMetazoa" id="XP_038054611.1"/>
    </source>
</evidence>
<protein>
    <recommendedName>
        <fullName evidence="4">CASP C-terminal domain-containing protein</fullName>
    </recommendedName>
</protein>
<dbReference type="Pfam" id="PF08172">
    <property type="entry name" value="CASP_C"/>
    <property type="match status" value="1"/>
</dbReference>
<evidence type="ECO:0000259" key="4">
    <source>
        <dbReference type="Pfam" id="PF08172"/>
    </source>
</evidence>
<feature type="transmembrane region" description="Helical" evidence="3">
    <location>
        <begin position="208"/>
        <end position="229"/>
    </location>
</feature>
<dbReference type="OrthoDB" id="10257567at2759"/>
<dbReference type="AlphaFoldDB" id="A0A913ZU58"/>
<dbReference type="GO" id="GO:0000139">
    <property type="term" value="C:Golgi membrane"/>
    <property type="evidence" value="ECO:0007669"/>
    <property type="project" value="InterPro"/>
</dbReference>
<evidence type="ECO:0000313" key="6">
    <source>
        <dbReference type="Proteomes" id="UP000887568"/>
    </source>
</evidence>
<organism evidence="5 6">
    <name type="scientific">Patiria miniata</name>
    <name type="common">Bat star</name>
    <name type="synonym">Asterina miniata</name>
    <dbReference type="NCBI Taxonomy" id="46514"/>
    <lineage>
        <taxon>Eukaryota</taxon>
        <taxon>Metazoa</taxon>
        <taxon>Echinodermata</taxon>
        <taxon>Eleutherozoa</taxon>
        <taxon>Asterozoa</taxon>
        <taxon>Asteroidea</taxon>
        <taxon>Valvatacea</taxon>
        <taxon>Valvatida</taxon>
        <taxon>Asterinidae</taxon>
        <taxon>Patiria</taxon>
    </lineage>
</organism>
<keyword evidence="6" id="KW-1185">Reference proteome</keyword>
<feature type="domain" description="CASP C-terminal" evidence="4">
    <location>
        <begin position="11"/>
        <end position="233"/>
    </location>
</feature>